<gene>
    <name evidence="1" type="ORF">SLY_1053</name>
</gene>
<dbReference type="KEGG" id="nzs:SLY_1053"/>
<dbReference type="HOGENOM" id="CLU_3240243_0_0_14"/>
<reference evidence="1 2" key="1">
    <citation type="journal article" date="2013" name="BMC Genomics">
        <title>Comparison of the complete genome sequence of two closely related isolates of 'Candidatus Phytoplasma australiense' reveals genome plasticity.</title>
        <authorList>
            <person name="Andersen M.T."/>
            <person name="Liefting L.W."/>
            <person name="Havukkala I."/>
            <person name="Beever R.E."/>
        </authorList>
    </citation>
    <scope>NUCLEOTIDE SEQUENCE [LARGE SCALE GENOMIC DNA]</scope>
    <source>
        <strain evidence="1 2">NZSb11</strain>
    </source>
</reference>
<dbReference type="AlphaFoldDB" id="R4RYK4"/>
<accession>R4RYK4</accession>
<proteinExistence type="predicted"/>
<protein>
    <submittedName>
        <fullName evidence="1">Uncharacterized protein</fullName>
    </submittedName>
</protein>
<dbReference type="EMBL" id="CP002548">
    <property type="protein sequence ID" value="AGL90962.1"/>
    <property type="molecule type" value="Genomic_DNA"/>
</dbReference>
<sequence length="43" mass="4767">MPYHLAMGLSFIFFVLLGRLMGIEPTNIGATSRRVNHFATTAN</sequence>
<evidence type="ECO:0000313" key="2">
    <source>
        <dbReference type="Proteomes" id="UP000013941"/>
    </source>
</evidence>
<name>R4RYK4_PHYAS</name>
<keyword evidence="2" id="KW-1185">Reference proteome</keyword>
<dbReference type="Proteomes" id="UP000013941">
    <property type="component" value="Chromosome"/>
</dbReference>
<organism evidence="1 2">
    <name type="scientific">Strawberry lethal yellows phytoplasma (CPA) str. NZSb11</name>
    <dbReference type="NCBI Taxonomy" id="980422"/>
    <lineage>
        <taxon>Bacteria</taxon>
        <taxon>Bacillati</taxon>
        <taxon>Mycoplasmatota</taxon>
        <taxon>Mollicutes</taxon>
        <taxon>Acholeplasmatales</taxon>
        <taxon>Acholeplasmataceae</taxon>
        <taxon>Candidatus Phytoplasma</taxon>
        <taxon>16SrXII (Stolbur group)</taxon>
    </lineage>
</organism>
<evidence type="ECO:0000313" key="1">
    <source>
        <dbReference type="EMBL" id="AGL90962.1"/>
    </source>
</evidence>